<proteinExistence type="predicted"/>
<dbReference type="Gene3D" id="2.70.98.20">
    <property type="entry name" value="Copper amine oxidase, catalytic domain"/>
    <property type="match status" value="1"/>
</dbReference>
<protein>
    <recommendedName>
        <fullName evidence="1">Copper amine oxidase catalytic domain-containing protein</fullName>
    </recommendedName>
</protein>
<evidence type="ECO:0000313" key="2">
    <source>
        <dbReference type="EMBL" id="CAK9329088.1"/>
    </source>
</evidence>
<dbReference type="InterPro" id="IPR036460">
    <property type="entry name" value="Cu_amine_oxidase_C_sf"/>
</dbReference>
<dbReference type="InterPro" id="IPR015798">
    <property type="entry name" value="Cu_amine_oxidase_C"/>
</dbReference>
<dbReference type="EMBL" id="OZ021743">
    <property type="protein sequence ID" value="CAK9329088.1"/>
    <property type="molecule type" value="Genomic_DNA"/>
</dbReference>
<organism evidence="2 3">
    <name type="scientific">Citrullus colocynthis</name>
    <name type="common">colocynth</name>
    <dbReference type="NCBI Taxonomy" id="252529"/>
    <lineage>
        <taxon>Eukaryota</taxon>
        <taxon>Viridiplantae</taxon>
        <taxon>Streptophyta</taxon>
        <taxon>Embryophyta</taxon>
        <taxon>Tracheophyta</taxon>
        <taxon>Spermatophyta</taxon>
        <taxon>Magnoliopsida</taxon>
        <taxon>eudicotyledons</taxon>
        <taxon>Gunneridae</taxon>
        <taxon>Pentapetalae</taxon>
        <taxon>rosids</taxon>
        <taxon>fabids</taxon>
        <taxon>Cucurbitales</taxon>
        <taxon>Cucurbitaceae</taxon>
        <taxon>Benincaseae</taxon>
        <taxon>Citrullus</taxon>
    </lineage>
</organism>
<evidence type="ECO:0000313" key="3">
    <source>
        <dbReference type="Proteomes" id="UP001642487"/>
    </source>
</evidence>
<gene>
    <name evidence="2" type="ORF">CITCOLO1_LOCUS21524</name>
</gene>
<accession>A0ABP0Z8H0</accession>
<sequence length="137" mass="15409">MEIHLTRIVGKLGIPLGIRHWRDYNIIGIDRRHRPAAATTSVIQSPNLRALFPLPRPNRGMVLPDIFGTWQVLGRTFPPSSLNPFTDIPANAVFFDGFYASQDGLPGKIPNFVCVFEKYAGRIARHLLEIPGEDIYD</sequence>
<keyword evidence="3" id="KW-1185">Reference proteome</keyword>
<dbReference type="Pfam" id="PF01179">
    <property type="entry name" value="Cu_amine_oxid"/>
    <property type="match status" value="1"/>
</dbReference>
<dbReference type="SUPFAM" id="SSF49998">
    <property type="entry name" value="Amine oxidase catalytic domain"/>
    <property type="match status" value="1"/>
</dbReference>
<feature type="domain" description="Copper amine oxidase catalytic" evidence="1">
    <location>
        <begin position="80"/>
        <end position="127"/>
    </location>
</feature>
<evidence type="ECO:0000259" key="1">
    <source>
        <dbReference type="Pfam" id="PF01179"/>
    </source>
</evidence>
<reference evidence="2 3" key="1">
    <citation type="submission" date="2024-03" db="EMBL/GenBank/DDBJ databases">
        <authorList>
            <person name="Gkanogiannis A."/>
            <person name="Becerra Lopez-Lavalle L."/>
        </authorList>
    </citation>
    <scope>NUCLEOTIDE SEQUENCE [LARGE SCALE GENOMIC DNA]</scope>
</reference>
<dbReference type="Proteomes" id="UP001642487">
    <property type="component" value="Chromosome 9"/>
</dbReference>
<name>A0ABP0Z8H0_9ROSI</name>